<dbReference type="OrthoDB" id="3182121at2"/>
<evidence type="ECO:0000259" key="1">
    <source>
        <dbReference type="Pfam" id="PF13452"/>
    </source>
</evidence>
<evidence type="ECO:0000313" key="2">
    <source>
        <dbReference type="EMBL" id="SET84415.1"/>
    </source>
</evidence>
<dbReference type="RefSeq" id="WP_091854679.1">
    <property type="nucleotide sequence ID" value="NZ_FOHZ01000030.1"/>
</dbReference>
<dbReference type="Gene3D" id="3.10.129.10">
    <property type="entry name" value="Hotdog Thioesterase"/>
    <property type="match status" value="1"/>
</dbReference>
<dbReference type="CDD" id="cd03441">
    <property type="entry name" value="R_hydratase_like"/>
    <property type="match status" value="1"/>
</dbReference>
<accession>A0A1I0HKB6</accession>
<feature type="domain" description="FAS1-like dehydratase" evidence="1">
    <location>
        <begin position="6"/>
        <end position="137"/>
    </location>
</feature>
<dbReference type="SUPFAM" id="SSF54637">
    <property type="entry name" value="Thioesterase/thiol ester dehydrase-isomerase"/>
    <property type="match status" value="1"/>
</dbReference>
<dbReference type="InterPro" id="IPR016709">
    <property type="entry name" value="HadA-like"/>
</dbReference>
<dbReference type="EMBL" id="FOHZ01000030">
    <property type="protein sequence ID" value="SET84415.1"/>
    <property type="molecule type" value="Genomic_DNA"/>
</dbReference>
<name>A0A1I0HKB6_9GAMM</name>
<protein>
    <submittedName>
        <fullName evidence="2">N-terminal half of MaoC dehydratase</fullName>
    </submittedName>
</protein>
<dbReference type="PIRSF" id="PIRSF018072">
    <property type="entry name" value="UCP018072"/>
    <property type="match status" value="1"/>
</dbReference>
<keyword evidence="3" id="KW-1185">Reference proteome</keyword>
<gene>
    <name evidence="2" type="ORF">SAMN04487962_13023</name>
</gene>
<dbReference type="Pfam" id="PF13452">
    <property type="entry name" value="FAS1_DH_region"/>
    <property type="match status" value="1"/>
</dbReference>
<dbReference type="InterPro" id="IPR039569">
    <property type="entry name" value="FAS1-like_DH_region"/>
</dbReference>
<dbReference type="Proteomes" id="UP000198762">
    <property type="component" value="Unassembled WGS sequence"/>
</dbReference>
<proteinExistence type="predicted"/>
<evidence type="ECO:0000313" key="3">
    <source>
        <dbReference type="Proteomes" id="UP000198762"/>
    </source>
</evidence>
<sequence length="154" mass="16836">MIDTRHIGLQLPVVTFEVEKGRLRFFAEAIGETRPEYLDEEAARAAGYRSLPAPSTFLMGADFDAGTTTTLLETLGVPIERILHGEQSFTYHAPVCAGDVVSVEARISDIYSKKGGALEFIVKDSLIRDAQGKTVVEARGILVVRNPQEQEKSA</sequence>
<reference evidence="3" key="1">
    <citation type="submission" date="2016-10" db="EMBL/GenBank/DDBJ databases">
        <authorList>
            <person name="Varghese N."/>
            <person name="Submissions S."/>
        </authorList>
    </citation>
    <scope>NUCLEOTIDE SEQUENCE [LARGE SCALE GENOMIC DNA]</scope>
    <source>
        <strain evidence="3">CGMCC 1.6489</strain>
    </source>
</reference>
<organism evidence="2 3">
    <name type="scientific">Marinobacter segnicrescens</name>
    <dbReference type="NCBI Taxonomy" id="430453"/>
    <lineage>
        <taxon>Bacteria</taxon>
        <taxon>Pseudomonadati</taxon>
        <taxon>Pseudomonadota</taxon>
        <taxon>Gammaproteobacteria</taxon>
        <taxon>Pseudomonadales</taxon>
        <taxon>Marinobacteraceae</taxon>
        <taxon>Marinobacter</taxon>
    </lineage>
</organism>
<dbReference type="AlphaFoldDB" id="A0A1I0HKB6"/>
<dbReference type="InterPro" id="IPR029069">
    <property type="entry name" value="HotDog_dom_sf"/>
</dbReference>
<dbReference type="STRING" id="430453.SAMN04487962_13023"/>